<keyword evidence="9" id="KW-1185">Reference proteome</keyword>
<feature type="transmembrane region" description="Helical" evidence="7">
    <location>
        <begin position="195"/>
        <end position="215"/>
    </location>
</feature>
<evidence type="ECO:0000256" key="6">
    <source>
        <dbReference type="ARBA" id="ARBA00023136"/>
    </source>
</evidence>
<name>A0A511B3K7_9PROT</name>
<dbReference type="Pfam" id="PF00860">
    <property type="entry name" value="Xan_ur_permease"/>
    <property type="match status" value="1"/>
</dbReference>
<keyword evidence="6 7" id="KW-0472">Membrane</keyword>
<feature type="transmembrane region" description="Helical" evidence="7">
    <location>
        <begin position="23"/>
        <end position="43"/>
    </location>
</feature>
<comment type="similarity">
    <text evidence="2">Belongs to the nucleobase:cation symporter-2 (NCS2) (TC 2.A.40) family. Azg-like subfamily.</text>
</comment>
<feature type="transmembrane region" description="Helical" evidence="7">
    <location>
        <begin position="55"/>
        <end position="79"/>
    </location>
</feature>
<dbReference type="AlphaFoldDB" id="A0A511B3K7"/>
<dbReference type="EMBL" id="BJUZ01000002">
    <property type="protein sequence ID" value="GEK94352.1"/>
    <property type="molecule type" value="Genomic_DNA"/>
</dbReference>
<feature type="transmembrane region" description="Helical" evidence="7">
    <location>
        <begin position="170"/>
        <end position="188"/>
    </location>
</feature>
<dbReference type="OrthoDB" id="9808458at2"/>
<reference evidence="8 9" key="1">
    <citation type="submission" date="2019-07" db="EMBL/GenBank/DDBJ databases">
        <title>Whole genome shotgun sequence of Gluconobacter wancherniae NBRC 103581.</title>
        <authorList>
            <person name="Hosoyama A."/>
            <person name="Uohara A."/>
            <person name="Ohji S."/>
            <person name="Ichikawa N."/>
        </authorList>
    </citation>
    <scope>NUCLEOTIDE SEQUENCE [LARGE SCALE GENOMIC DNA]</scope>
    <source>
        <strain evidence="8 9">NBRC 103581</strain>
    </source>
</reference>
<feature type="transmembrane region" description="Helical" evidence="7">
    <location>
        <begin position="421"/>
        <end position="438"/>
    </location>
</feature>
<dbReference type="Proteomes" id="UP000321230">
    <property type="component" value="Unassembled WGS sequence"/>
</dbReference>
<feature type="transmembrane region" description="Helical" evidence="7">
    <location>
        <begin position="99"/>
        <end position="118"/>
    </location>
</feature>
<evidence type="ECO:0000313" key="9">
    <source>
        <dbReference type="Proteomes" id="UP000321230"/>
    </source>
</evidence>
<dbReference type="GO" id="GO:0005345">
    <property type="term" value="F:purine nucleobase transmembrane transporter activity"/>
    <property type="evidence" value="ECO:0007669"/>
    <property type="project" value="TreeGrafter"/>
</dbReference>
<evidence type="ECO:0000256" key="3">
    <source>
        <dbReference type="ARBA" id="ARBA00022448"/>
    </source>
</evidence>
<evidence type="ECO:0000256" key="7">
    <source>
        <dbReference type="SAM" id="Phobius"/>
    </source>
</evidence>
<comment type="subcellular location">
    <subcellularLocation>
        <location evidence="1">Endomembrane system</location>
        <topology evidence="1">Multi-pass membrane protein</topology>
    </subcellularLocation>
</comment>
<evidence type="ECO:0008006" key="10">
    <source>
        <dbReference type="Google" id="ProtNLM"/>
    </source>
</evidence>
<proteinExistence type="inferred from homology"/>
<sequence length="444" mass="46453">MSRSILDRWFQISERGSTVSREIIAGLTVFGAMAYIVAVNPAILSSAGLDRHDMVMTTIAGAVAGTLLMAIWARLPIALAPAMSSNVLFSQVIVQQAHVSPSTAFTVVLFSGLCFTLLSLSQIRQKIIKGFPPAIVLGIQIAIGAFIARIGLMSAGVAVPSTGGFSFGSLGNPTVLLGLGGIALCAILNALRVPAGLLIAIVIITIAGIFIPTAHGPITKLPSNLVDWPHYPTHLFLPFDFHGFFSHLGLLVPITIYFLLSDFFDATATMMTVAHRAGLDGTDGRPGLDHRAFASDGAASVIGASLGTCTVSAYVESLAGVEAGGRTGLSALIVALLFAASSVFWPLITSIPAVATAPVLVLVGMSMLGALSRLPATFSEAAPPVLMLLIATITGNFMLSLTCGLLLYTALAVALRDYKRLTPIVVGLDIAFVLYMFLETHMNF</sequence>
<evidence type="ECO:0000256" key="2">
    <source>
        <dbReference type="ARBA" id="ARBA00005697"/>
    </source>
</evidence>
<keyword evidence="4 7" id="KW-0812">Transmembrane</keyword>
<gene>
    <name evidence="8" type="ORF">GWA01_21220</name>
</gene>
<feature type="transmembrane region" description="Helical" evidence="7">
    <location>
        <begin position="329"/>
        <end position="348"/>
    </location>
</feature>
<dbReference type="PANTHER" id="PTHR43337:SF1">
    <property type="entry name" value="XANTHINE_URACIL PERMEASE C887.17-RELATED"/>
    <property type="match status" value="1"/>
</dbReference>
<feature type="transmembrane region" description="Helical" evidence="7">
    <location>
        <begin position="130"/>
        <end position="150"/>
    </location>
</feature>
<dbReference type="GO" id="GO:0005886">
    <property type="term" value="C:plasma membrane"/>
    <property type="evidence" value="ECO:0007669"/>
    <property type="project" value="TreeGrafter"/>
</dbReference>
<accession>A0A511B3K7</accession>
<evidence type="ECO:0000256" key="4">
    <source>
        <dbReference type="ARBA" id="ARBA00022692"/>
    </source>
</evidence>
<evidence type="ECO:0000256" key="1">
    <source>
        <dbReference type="ARBA" id="ARBA00004127"/>
    </source>
</evidence>
<dbReference type="InterPro" id="IPR045018">
    <property type="entry name" value="Azg-like"/>
</dbReference>
<comment type="caution">
    <text evidence="8">The sequence shown here is derived from an EMBL/GenBank/DDBJ whole genome shotgun (WGS) entry which is preliminary data.</text>
</comment>
<dbReference type="RefSeq" id="WP_146797525.1">
    <property type="nucleotide sequence ID" value="NZ_BARC01000006.1"/>
</dbReference>
<keyword evidence="3" id="KW-0813">Transport</keyword>
<feature type="transmembrane region" description="Helical" evidence="7">
    <location>
        <begin position="386"/>
        <end position="415"/>
    </location>
</feature>
<keyword evidence="5 7" id="KW-1133">Transmembrane helix</keyword>
<protein>
    <recommendedName>
        <fullName evidence="10">Membrane transporter</fullName>
    </recommendedName>
</protein>
<feature type="transmembrane region" description="Helical" evidence="7">
    <location>
        <begin position="354"/>
        <end position="374"/>
    </location>
</feature>
<evidence type="ECO:0000256" key="5">
    <source>
        <dbReference type="ARBA" id="ARBA00022989"/>
    </source>
</evidence>
<organism evidence="8 9">
    <name type="scientific">Gluconobacter wancherniae NBRC 103581</name>
    <dbReference type="NCBI Taxonomy" id="656744"/>
    <lineage>
        <taxon>Bacteria</taxon>
        <taxon>Pseudomonadati</taxon>
        <taxon>Pseudomonadota</taxon>
        <taxon>Alphaproteobacteria</taxon>
        <taxon>Acetobacterales</taxon>
        <taxon>Acetobacteraceae</taxon>
        <taxon>Gluconobacter</taxon>
    </lineage>
</organism>
<feature type="transmembrane region" description="Helical" evidence="7">
    <location>
        <begin position="235"/>
        <end position="260"/>
    </location>
</feature>
<evidence type="ECO:0000313" key="8">
    <source>
        <dbReference type="EMBL" id="GEK94352.1"/>
    </source>
</evidence>
<dbReference type="InterPro" id="IPR006043">
    <property type="entry name" value="NCS2"/>
</dbReference>
<dbReference type="PANTHER" id="PTHR43337">
    <property type="entry name" value="XANTHINE/URACIL PERMEASE C887.17-RELATED"/>
    <property type="match status" value="1"/>
</dbReference>
<dbReference type="GO" id="GO:0012505">
    <property type="term" value="C:endomembrane system"/>
    <property type="evidence" value="ECO:0007669"/>
    <property type="project" value="UniProtKB-SubCell"/>
</dbReference>